<keyword evidence="2" id="KW-1185">Reference proteome</keyword>
<dbReference type="Gene3D" id="3.90.550.10">
    <property type="entry name" value="Spore Coat Polysaccharide Biosynthesis Protein SpsA, Chain A"/>
    <property type="match status" value="1"/>
</dbReference>
<reference evidence="1 2" key="1">
    <citation type="submission" date="2014-10" db="EMBL/GenBank/DDBJ databases">
        <authorList>
            <person name="Msani S."/>
            <person name="Brouckaert M.-A."/>
            <person name="Jacobs C."/>
            <person name="Mafu P."/>
            <person name="Moti D."/>
            <person name="Naeem M."/>
            <person name="Ntuli T."/>
            <person name="Mngomezulu K."/>
            <person name="Larsen M.H."/>
            <person name="Rubin E.J."/>
            <person name="Russell D.A."/>
            <person name="Guerrero C.A."/>
            <person name="Bowman C.A."/>
            <person name="Jacobs-Sera D."/>
            <person name="Hendrix R.W."/>
            <person name="Hatfull G.F."/>
        </authorList>
    </citation>
    <scope>NUCLEOTIDE SEQUENCE [LARGE SCALE GENOMIC DNA]</scope>
</reference>
<organism evidence="1 2">
    <name type="scientific">Mycobacterium phage Sbash</name>
    <dbReference type="NCBI Taxonomy" id="1567475"/>
    <lineage>
        <taxon>Viruses</taxon>
        <taxon>Duplodnaviria</taxon>
        <taxon>Heunggongvirae</taxon>
        <taxon>Uroviricota</taxon>
        <taxon>Caudoviricetes</taxon>
        <taxon>Chenonavirus</taxon>
        <taxon>Chenonavirus sbash</taxon>
    </lineage>
</organism>
<dbReference type="SUPFAM" id="SSF53448">
    <property type="entry name" value="Nucleotide-diphospho-sugar transferases"/>
    <property type="match status" value="1"/>
</dbReference>
<accession>A0A0A7RW17</accession>
<gene>
    <name evidence="1" type="primary">87</name>
    <name evidence="1" type="ORF">PBI_SBASH_87</name>
</gene>
<name>A0A0A7RW17_9CAUD</name>
<dbReference type="KEGG" id="vg:23679502"/>
<sequence length="478" mass="54504">MIEVIIDGERYAPATSHGHSIGVGVTTRNRRDVADRTIANIRRHTPNANIVIVDDASDQPFPGATYRFAKRAGIARAKNKCLELLSNCEHIFLFDDDCYPIADNWFQPYIDSPEPHLMYQFVDLANGHRLNDVTKVYDDGRHFALTGARGCMIYAHRSVIERVGGLDPEFGGWGWEHPSWSDRIFNAGLTSFRYGDVCGSHKLIHSMDEHGEVTRSVPTEERKAIAARNAELYWQHHYTSSHHIPIVEPDRRVVLTCLLSNNPDPQRNTRMRPDVQLLETLLDSIDGAESVVLCDNPLERKGAAFELVTSPVDNPYFARWYLYYQWLRANPDVQWVWCVDGTDVEMLNAPWEHMTPGKLYVGHEPSIVGIDWMRDNHQAMHLQEFITAHSDLPLLNAGVVGGDRHTVMTFAHDMAADHADQIARVWHKRDAKGAMLGDMATFNYIARTKYAGQLVYGPRVATVFKANERNPWSWWRHK</sequence>
<dbReference type="CDD" id="cd00761">
    <property type="entry name" value="Glyco_tranf_GTA_type"/>
    <property type="match status" value="1"/>
</dbReference>
<dbReference type="InterPro" id="IPR029044">
    <property type="entry name" value="Nucleotide-diphossugar_trans"/>
</dbReference>
<proteinExistence type="predicted"/>
<dbReference type="EMBL" id="KP027201">
    <property type="protein sequence ID" value="AJA43388.1"/>
    <property type="molecule type" value="Genomic_DNA"/>
</dbReference>
<evidence type="ECO:0000313" key="2">
    <source>
        <dbReference type="Proteomes" id="UP000031075"/>
    </source>
</evidence>
<dbReference type="RefSeq" id="YP_009124741.1">
    <property type="nucleotide sequence ID" value="NC_026589.1"/>
</dbReference>
<dbReference type="Proteomes" id="UP000031075">
    <property type="component" value="Segment"/>
</dbReference>
<evidence type="ECO:0000313" key="1">
    <source>
        <dbReference type="EMBL" id="AJA43388.1"/>
    </source>
</evidence>
<dbReference type="OrthoDB" id="1549at10239"/>
<protein>
    <submittedName>
        <fullName evidence="1">Glycosyltransferase</fullName>
    </submittedName>
</protein>
<dbReference type="GeneID" id="23679502"/>